<dbReference type="Pfam" id="PF06306">
    <property type="entry name" value="CgtA"/>
    <property type="match status" value="1"/>
</dbReference>
<dbReference type="Proteomes" id="UP000470952">
    <property type="component" value="Unassembled WGS sequence"/>
</dbReference>
<dbReference type="EMBL" id="WCZV01000018">
    <property type="protein sequence ID" value="KAB6698609.1"/>
    <property type="molecule type" value="Genomic_DNA"/>
</dbReference>
<name>A0A6I1BI53_PHOVU</name>
<reference evidence="4 5" key="1">
    <citation type="journal article" date="2019" name="Nat. Med.">
        <title>A library of human gut bacterial isolates paired with longitudinal multiomics data enables mechanistic microbiome research.</title>
        <authorList>
            <person name="Poyet M."/>
            <person name="Groussin M."/>
            <person name="Gibbons S.M."/>
            <person name="Avila-Pacheco J."/>
            <person name="Jiang X."/>
            <person name="Kearney S.M."/>
            <person name="Perrotta A.R."/>
            <person name="Berdy B."/>
            <person name="Zhao S."/>
            <person name="Lieberman T.D."/>
            <person name="Swanson P.K."/>
            <person name="Smith M."/>
            <person name="Roesemann S."/>
            <person name="Alexander J.E."/>
            <person name="Rich S.A."/>
            <person name="Livny J."/>
            <person name="Vlamakis H."/>
            <person name="Clish C."/>
            <person name="Bullock K."/>
            <person name="Deik A."/>
            <person name="Scott J."/>
            <person name="Pierce K.A."/>
            <person name="Xavier R.J."/>
            <person name="Alm E.J."/>
        </authorList>
    </citation>
    <scope>NUCLEOTIDE SEQUENCE [LARGE SCALE GENOMIC DNA]</scope>
    <source>
        <strain evidence="3 4">BIOML-A82</strain>
        <strain evidence="2 5">BIOML-A85</strain>
        <strain evidence="1 6">BIOML-A93</strain>
    </source>
</reference>
<evidence type="ECO:0000313" key="3">
    <source>
        <dbReference type="EMBL" id="KAB6698609.1"/>
    </source>
</evidence>
<proteinExistence type="predicted"/>
<gene>
    <name evidence="3" type="ORF">GAY17_13820</name>
    <name evidence="1" type="ORF">GAZ76_15060</name>
    <name evidence="2" type="ORF">GAZ92_12755</name>
</gene>
<evidence type="ECO:0000313" key="4">
    <source>
        <dbReference type="Proteomes" id="UP000437380"/>
    </source>
</evidence>
<dbReference type="Proteomes" id="UP000470777">
    <property type="component" value="Unassembled WGS sequence"/>
</dbReference>
<dbReference type="InterPro" id="IPR029044">
    <property type="entry name" value="Nucleotide-diphossugar_trans"/>
</dbReference>
<accession>A0A6I1BI53</accession>
<dbReference type="Proteomes" id="UP000437380">
    <property type="component" value="Unassembled WGS sequence"/>
</dbReference>
<dbReference type="Gene3D" id="3.90.550.10">
    <property type="entry name" value="Spore Coat Polysaccharide Biosynthesis Protein SpsA, Chain A"/>
    <property type="match status" value="1"/>
</dbReference>
<dbReference type="InterPro" id="IPR010446">
    <property type="entry name" value="GalNAc_Trfase_b"/>
</dbReference>
<dbReference type="EMBL" id="WDAG01000019">
    <property type="protein sequence ID" value="KAB6658111.1"/>
    <property type="molecule type" value="Genomic_DNA"/>
</dbReference>
<evidence type="ECO:0000313" key="1">
    <source>
        <dbReference type="EMBL" id="KAB6658111.1"/>
    </source>
</evidence>
<sequence length="392" mass="45564">MDRIAFRQSWRSCGSWYLYENQKIQDIMMNKVAGILRVKNDGMFIERCIESCIDALDELIVVYNDCTDNSVAEIDKMVARYPNKIKRYEYPHRILGMNITREEYEVAKNLPEGHPSLISTYNNFALGKVTCDYAVKIDADQIYFTEQLKKWCDFVRECKPQKKTLGVIIGKIFSKYISGYWILSTKYGKIVHLLPTWLLRIFYPAYISYAKYLFSYDKAMLGLSGINVLETDETLISAGHSLDGFKSLPSFNGCGDTVIFKMNCNPRFEKFIIPEYNPPYTKMYSVVEAFHLPLKIMYIGYFWKHLSIMRPGLVDKALALHQADDGAYLPSCKFKKIGYSKIVKQASGCIFPLDQKILFQFVYKANKRQLFDSLEKLALRERRKNQEHSDLL</sequence>
<evidence type="ECO:0000313" key="6">
    <source>
        <dbReference type="Proteomes" id="UP000470952"/>
    </source>
</evidence>
<dbReference type="AlphaFoldDB" id="A0A6I1BI53"/>
<evidence type="ECO:0000313" key="2">
    <source>
        <dbReference type="EMBL" id="KAB6691825.1"/>
    </source>
</evidence>
<comment type="caution">
    <text evidence="2">The sequence shown here is derived from an EMBL/GenBank/DDBJ whole genome shotgun (WGS) entry which is preliminary data.</text>
</comment>
<protein>
    <submittedName>
        <fullName evidence="2">Uncharacterized protein</fullName>
    </submittedName>
</protein>
<dbReference type="EMBL" id="WCZY01000017">
    <property type="protein sequence ID" value="KAB6691825.1"/>
    <property type="molecule type" value="Genomic_DNA"/>
</dbReference>
<dbReference type="SUPFAM" id="SSF53448">
    <property type="entry name" value="Nucleotide-diphospho-sugar transferases"/>
    <property type="match status" value="1"/>
</dbReference>
<organism evidence="2 5">
    <name type="scientific">Phocaeicola vulgatus</name>
    <name type="common">Bacteroides vulgatus</name>
    <dbReference type="NCBI Taxonomy" id="821"/>
    <lineage>
        <taxon>Bacteria</taxon>
        <taxon>Pseudomonadati</taxon>
        <taxon>Bacteroidota</taxon>
        <taxon>Bacteroidia</taxon>
        <taxon>Bacteroidales</taxon>
        <taxon>Bacteroidaceae</taxon>
        <taxon>Phocaeicola</taxon>
    </lineage>
</organism>
<evidence type="ECO:0000313" key="5">
    <source>
        <dbReference type="Proteomes" id="UP000470777"/>
    </source>
</evidence>